<evidence type="ECO:0000256" key="2">
    <source>
        <dbReference type="ARBA" id="ARBA00022801"/>
    </source>
</evidence>
<evidence type="ECO:0000256" key="4">
    <source>
        <dbReference type="ARBA" id="ARBA00051722"/>
    </source>
</evidence>
<dbReference type="Pfam" id="PF19567">
    <property type="entry name" value="CpsB_CapC"/>
    <property type="match status" value="1"/>
</dbReference>
<keyword evidence="2 5" id="KW-0378">Hydrolase</keyword>
<protein>
    <recommendedName>
        <fullName evidence="5">Tyrosine-protein phosphatase</fullName>
        <ecNumber evidence="5">3.1.3.48</ecNumber>
    </recommendedName>
</protein>
<dbReference type="InterPro" id="IPR016195">
    <property type="entry name" value="Pol/histidinol_Pase-like"/>
</dbReference>
<dbReference type="AlphaFoldDB" id="A0A098M8F1"/>
<dbReference type="Proteomes" id="UP000029734">
    <property type="component" value="Unassembled WGS sequence"/>
</dbReference>
<evidence type="ECO:0000313" key="6">
    <source>
        <dbReference type="EMBL" id="KGE18336.1"/>
    </source>
</evidence>
<dbReference type="InterPro" id="IPR016667">
    <property type="entry name" value="Caps_polysacc_synth_CpsB/CapC"/>
</dbReference>
<accession>A0A098M8F1</accession>
<dbReference type="PIRSF" id="PIRSF016557">
    <property type="entry name" value="Caps_synth_CpsB"/>
    <property type="match status" value="1"/>
</dbReference>
<keyword evidence="3 5" id="KW-0904">Protein phosphatase</keyword>
<sequence>MIDIHCHILPFMDDGASDWEAALVMAREAEQDGITTIIATPHHANGQYMNPAPNIGEAVKLFNEKLRQSDSSLLVLPGQEIRVYGDLLNDLEKGTLLSLAGSRYILLEMPSSRVPRNMEEVCHELIIQGFVPVIAHPERNAEIASDPSKLERLIEQGSIGQVTAQSVAGVFGSKLQKLSLELCRRNLIQVVASDAHDSVHRPFGLSEAYRTLEKTLGKETSDYFRRNAEKIVRNLEFDKGGHGLPRRKRHKLFDFVKSLLDKE</sequence>
<organism evidence="6 7">
    <name type="scientific">Paenibacillus wynnii</name>
    <dbReference type="NCBI Taxonomy" id="268407"/>
    <lineage>
        <taxon>Bacteria</taxon>
        <taxon>Bacillati</taxon>
        <taxon>Bacillota</taxon>
        <taxon>Bacilli</taxon>
        <taxon>Bacillales</taxon>
        <taxon>Paenibacillaceae</taxon>
        <taxon>Paenibacillus</taxon>
    </lineage>
</organism>
<evidence type="ECO:0000256" key="1">
    <source>
        <dbReference type="ARBA" id="ARBA00005750"/>
    </source>
</evidence>
<evidence type="ECO:0000256" key="3">
    <source>
        <dbReference type="ARBA" id="ARBA00022912"/>
    </source>
</evidence>
<dbReference type="GO" id="GO:0030145">
    <property type="term" value="F:manganese ion binding"/>
    <property type="evidence" value="ECO:0007669"/>
    <property type="project" value="UniProtKB-UniRule"/>
</dbReference>
<evidence type="ECO:0000256" key="5">
    <source>
        <dbReference type="PIRNR" id="PIRNR016557"/>
    </source>
</evidence>
<dbReference type="EC" id="3.1.3.48" evidence="5"/>
<dbReference type="PANTHER" id="PTHR39181:SF1">
    <property type="entry name" value="TYROSINE-PROTEIN PHOSPHATASE YWQE"/>
    <property type="match status" value="1"/>
</dbReference>
<dbReference type="EMBL" id="JQCR01000003">
    <property type="protein sequence ID" value="KGE18336.1"/>
    <property type="molecule type" value="Genomic_DNA"/>
</dbReference>
<dbReference type="PANTHER" id="PTHR39181">
    <property type="entry name" value="TYROSINE-PROTEIN PHOSPHATASE YWQE"/>
    <property type="match status" value="1"/>
</dbReference>
<reference evidence="6 7" key="1">
    <citation type="submission" date="2014-08" db="EMBL/GenBank/DDBJ databases">
        <authorList>
            <person name="den Bakker H.C."/>
        </authorList>
    </citation>
    <scope>NUCLEOTIDE SEQUENCE [LARGE SCALE GENOMIC DNA]</scope>
    <source>
        <strain evidence="6 7">DSM 18334</strain>
    </source>
</reference>
<dbReference type="GO" id="GO:0004725">
    <property type="term" value="F:protein tyrosine phosphatase activity"/>
    <property type="evidence" value="ECO:0007669"/>
    <property type="project" value="UniProtKB-UniRule"/>
</dbReference>
<reference evidence="6 7" key="2">
    <citation type="submission" date="2014-10" db="EMBL/GenBank/DDBJ databases">
        <title>Comparative genomics of the Paenibacillus odorifer group.</title>
        <authorList>
            <person name="Tsai Y.-C."/>
            <person name="Martin N."/>
            <person name="Korlach J."/>
            <person name="Wiedmann M."/>
        </authorList>
    </citation>
    <scope>NUCLEOTIDE SEQUENCE [LARGE SCALE GENOMIC DNA]</scope>
    <source>
        <strain evidence="6 7">DSM 18334</strain>
    </source>
</reference>
<dbReference type="SUPFAM" id="SSF89550">
    <property type="entry name" value="PHP domain-like"/>
    <property type="match status" value="1"/>
</dbReference>
<evidence type="ECO:0000313" key="7">
    <source>
        <dbReference type="Proteomes" id="UP000029734"/>
    </source>
</evidence>
<keyword evidence="7" id="KW-1185">Reference proteome</keyword>
<comment type="catalytic activity">
    <reaction evidence="4 5">
        <text>O-phospho-L-tyrosyl-[protein] + H2O = L-tyrosyl-[protein] + phosphate</text>
        <dbReference type="Rhea" id="RHEA:10684"/>
        <dbReference type="Rhea" id="RHEA-COMP:10136"/>
        <dbReference type="Rhea" id="RHEA-COMP:20101"/>
        <dbReference type="ChEBI" id="CHEBI:15377"/>
        <dbReference type="ChEBI" id="CHEBI:43474"/>
        <dbReference type="ChEBI" id="CHEBI:46858"/>
        <dbReference type="ChEBI" id="CHEBI:61978"/>
        <dbReference type="EC" id="3.1.3.48"/>
    </reaction>
</comment>
<gene>
    <name evidence="6" type="ORF">PWYN_27880</name>
</gene>
<proteinExistence type="inferred from homology"/>
<dbReference type="eggNOG" id="COG4464">
    <property type="taxonomic scope" value="Bacteria"/>
</dbReference>
<comment type="caution">
    <text evidence="6">The sequence shown here is derived from an EMBL/GenBank/DDBJ whole genome shotgun (WGS) entry which is preliminary data.</text>
</comment>
<dbReference type="STRING" id="268407.PWYN_27880"/>
<name>A0A098M8F1_9BACL</name>
<dbReference type="Gene3D" id="3.20.20.140">
    <property type="entry name" value="Metal-dependent hydrolases"/>
    <property type="match status" value="1"/>
</dbReference>
<dbReference type="RefSeq" id="WP_036658381.1">
    <property type="nucleotide sequence ID" value="NZ_JQCR01000003.1"/>
</dbReference>
<comment type="similarity">
    <text evidence="1 5">Belongs to the metallo-dependent hydrolases superfamily. CpsB/CapC family.</text>
</comment>